<dbReference type="GO" id="GO:0009252">
    <property type="term" value="P:peptidoglycan biosynthetic process"/>
    <property type="evidence" value="ECO:0007669"/>
    <property type="project" value="TreeGrafter"/>
</dbReference>
<dbReference type="Gene3D" id="1.25.40.650">
    <property type="match status" value="1"/>
</dbReference>
<feature type="signal peptide" evidence="2">
    <location>
        <begin position="1"/>
        <end position="22"/>
    </location>
</feature>
<feature type="chain" id="PRO_5018139019" evidence="2">
    <location>
        <begin position="23"/>
        <end position="620"/>
    </location>
</feature>
<dbReference type="RefSeq" id="WP_124025891.1">
    <property type="nucleotide sequence ID" value="NZ_JBHRSN010000005.1"/>
</dbReference>
<dbReference type="OrthoDB" id="6708821at2"/>
<evidence type="ECO:0000313" key="4">
    <source>
        <dbReference type="Proteomes" id="UP000275281"/>
    </source>
</evidence>
<dbReference type="GO" id="GO:0030234">
    <property type="term" value="F:enzyme regulator activity"/>
    <property type="evidence" value="ECO:0007669"/>
    <property type="project" value="TreeGrafter"/>
</dbReference>
<comment type="caution">
    <text evidence="3">The sequence shown here is derived from an EMBL/GenBank/DDBJ whole genome shotgun (WGS) entry which is preliminary data.</text>
</comment>
<keyword evidence="2" id="KW-0732">Signal</keyword>
<dbReference type="InterPro" id="IPR028082">
    <property type="entry name" value="Peripla_BP_I"/>
</dbReference>
<reference evidence="3 4" key="1">
    <citation type="submission" date="2018-11" db="EMBL/GenBank/DDBJ databases">
        <authorList>
            <person name="Ye M.-Q."/>
            <person name="Du Z.-J."/>
        </authorList>
    </citation>
    <scope>NUCLEOTIDE SEQUENCE [LARGE SCALE GENOMIC DNA]</scope>
    <source>
        <strain evidence="3 4">U0105</strain>
    </source>
</reference>
<dbReference type="Gene3D" id="3.40.50.2300">
    <property type="match status" value="2"/>
</dbReference>
<organism evidence="3 4">
    <name type="scientific">Alteromonas sediminis</name>
    <dbReference type="NCBI Taxonomy" id="2259342"/>
    <lineage>
        <taxon>Bacteria</taxon>
        <taxon>Pseudomonadati</taxon>
        <taxon>Pseudomonadota</taxon>
        <taxon>Gammaproteobacteria</taxon>
        <taxon>Alteromonadales</taxon>
        <taxon>Alteromonadaceae</taxon>
        <taxon>Alteromonas/Salinimonas group</taxon>
        <taxon>Alteromonas</taxon>
    </lineage>
</organism>
<dbReference type="Pfam" id="PF04348">
    <property type="entry name" value="LppC"/>
    <property type="match status" value="1"/>
</dbReference>
<dbReference type="InterPro" id="IPR007443">
    <property type="entry name" value="LpoA"/>
</dbReference>
<dbReference type="PROSITE" id="PS51257">
    <property type="entry name" value="PROKAR_LIPOPROTEIN"/>
    <property type="match status" value="1"/>
</dbReference>
<dbReference type="EMBL" id="RPOK01000001">
    <property type="protein sequence ID" value="RPJ67888.1"/>
    <property type="molecule type" value="Genomic_DNA"/>
</dbReference>
<dbReference type="PANTHER" id="PTHR38038">
    <property type="entry name" value="PENICILLIN-BINDING PROTEIN ACTIVATOR LPOA"/>
    <property type="match status" value="1"/>
</dbReference>
<dbReference type="PANTHER" id="PTHR38038:SF1">
    <property type="entry name" value="PENICILLIN-BINDING PROTEIN ACTIVATOR LPOA"/>
    <property type="match status" value="1"/>
</dbReference>
<dbReference type="SUPFAM" id="SSF53822">
    <property type="entry name" value="Periplasmic binding protein-like I"/>
    <property type="match status" value="1"/>
</dbReference>
<keyword evidence="1" id="KW-0472">Membrane</keyword>
<protein>
    <submittedName>
        <fullName evidence="3">Penicillin-binding protein activator</fullName>
    </submittedName>
</protein>
<dbReference type="AlphaFoldDB" id="A0A3N5ZD61"/>
<name>A0A3N5ZD61_9ALTE</name>
<evidence type="ECO:0000256" key="2">
    <source>
        <dbReference type="SAM" id="SignalP"/>
    </source>
</evidence>
<dbReference type="Proteomes" id="UP000275281">
    <property type="component" value="Unassembled WGS sequence"/>
</dbReference>
<gene>
    <name evidence="3" type="ORF">DRW07_00300</name>
</gene>
<evidence type="ECO:0000313" key="3">
    <source>
        <dbReference type="EMBL" id="RPJ67888.1"/>
    </source>
</evidence>
<dbReference type="CDD" id="cd06339">
    <property type="entry name" value="PBP1_YraM_LppC_lipoprotein-like"/>
    <property type="match status" value="1"/>
</dbReference>
<accession>A0A3N5ZD61</accession>
<evidence type="ECO:0000256" key="1">
    <source>
        <dbReference type="ARBA" id="ARBA00023136"/>
    </source>
</evidence>
<proteinExistence type="predicted"/>
<dbReference type="GO" id="GO:0031241">
    <property type="term" value="C:periplasmic side of cell outer membrane"/>
    <property type="evidence" value="ECO:0007669"/>
    <property type="project" value="TreeGrafter"/>
</dbReference>
<keyword evidence="4" id="KW-1185">Reference proteome</keyword>
<sequence length="620" mass="68599">MPHHRISIKGLLIVCACTLLQACGSTQTVSPIPTKAMTASPTDVVQSNEKLDINSIAPLLQAMPIDGKAILQTAKQLIIEAQPDMAKALLFAYAPHAQQEDIDLFKSLLALSTKPLPDYVNESWLQHPFTEAPLEQKRLQLLVELHNKQGDAISALLAQLALAPEDMQIHLQLVEYLASMSSADVRALETQHSALRPHSALVTIQREHGGSPERLAEAIAQFQQVYFAHPLALNIPPSMLTASVVTNSAKQDVIVMLPLSGRFESTGSAIKQGILAAFFALNESEERVSVRFLDTALMPSEQLIQEAATANWVIGPLLRENIDAVVPFLPLSVKRLALNRVEADVRSELALTLGNTQTAYFGLAPEDEAEQLAQHVYKQGYRHPIVVASDIGVGQRMLQAFTRKWQRMRATRSVPQGHVGFDIVEFDTIDNLGSALADALGVSQSDENISQINRMTNRIVYDQNRSRQDIDAIVVFATPEQLSLINPMVEASISPFRQQSVPVYASSRSIERTDAPNQLRDLENVRFLDAPFVLAPERWQAESEQLSALWPEQRASFARLFAFGFDALTMLSEIHTLAAMPGYRFEGMSGSLRMNQYAEIERQLPMAEVSQQQVSSLEME</sequence>